<dbReference type="Proteomes" id="UP000695007">
    <property type="component" value="Unplaced"/>
</dbReference>
<dbReference type="InterPro" id="IPR055074">
    <property type="entry name" value="NOMO1-3_2nd"/>
</dbReference>
<feature type="signal peptide" evidence="7">
    <location>
        <begin position="1"/>
        <end position="27"/>
    </location>
</feature>
<evidence type="ECO:0000259" key="13">
    <source>
        <dbReference type="Pfam" id="PF23193"/>
    </source>
</evidence>
<dbReference type="PANTHER" id="PTHR23303:SF14">
    <property type="entry name" value="BOS COMPLEX SUBUNIT NOMO1-RELATED"/>
    <property type="match status" value="1"/>
</dbReference>
<feature type="domain" description="NOMO seventh transthyretin-like" evidence="11">
    <location>
        <begin position="585"/>
        <end position="656"/>
    </location>
</feature>
<evidence type="ECO:0000256" key="4">
    <source>
        <dbReference type="ARBA" id="ARBA00022824"/>
    </source>
</evidence>
<organism evidence="15 16">
    <name type="scientific">Ceratosolen solmsi marchali</name>
    <dbReference type="NCBI Taxonomy" id="326594"/>
    <lineage>
        <taxon>Eukaryota</taxon>
        <taxon>Metazoa</taxon>
        <taxon>Ecdysozoa</taxon>
        <taxon>Arthropoda</taxon>
        <taxon>Hexapoda</taxon>
        <taxon>Insecta</taxon>
        <taxon>Pterygota</taxon>
        <taxon>Neoptera</taxon>
        <taxon>Endopterygota</taxon>
        <taxon>Hymenoptera</taxon>
        <taxon>Apocrita</taxon>
        <taxon>Proctotrupomorpha</taxon>
        <taxon>Chalcidoidea</taxon>
        <taxon>Agaonidae</taxon>
        <taxon>Agaoninae</taxon>
        <taxon>Ceratosolen</taxon>
    </lineage>
</organism>
<keyword evidence="6" id="KW-0472">Membrane</keyword>
<dbReference type="Pfam" id="PF23192">
    <property type="entry name" value="NOMO_12th"/>
    <property type="match status" value="1"/>
</dbReference>
<evidence type="ECO:0000256" key="6">
    <source>
        <dbReference type="ARBA" id="ARBA00023136"/>
    </source>
</evidence>
<feature type="domain" description="NOMO-like N-terminal beta-sandwich" evidence="8">
    <location>
        <begin position="34"/>
        <end position="119"/>
    </location>
</feature>
<proteinExistence type="predicted"/>
<name>A0AAJ7DXT8_9HYME</name>
<dbReference type="InterPro" id="IPR013784">
    <property type="entry name" value="Carb-bd-like_fold"/>
</dbReference>
<dbReference type="InterPro" id="IPR055073">
    <property type="entry name" value="NOMO1-like_9th"/>
</dbReference>
<evidence type="ECO:0000259" key="14">
    <source>
        <dbReference type="Pfam" id="PF23194"/>
    </source>
</evidence>
<dbReference type="InterPro" id="IPR056191">
    <property type="entry name" value="NOMO_12th"/>
</dbReference>
<dbReference type="InterPro" id="IPR056190">
    <property type="entry name" value="NOMO_5th"/>
</dbReference>
<dbReference type="RefSeq" id="XP_011500341.1">
    <property type="nucleotide sequence ID" value="XM_011502039.1"/>
</dbReference>
<dbReference type="Pfam" id="PF22902">
    <property type="entry name" value="NOMO1-like_9th"/>
    <property type="match status" value="1"/>
</dbReference>
<evidence type="ECO:0000259" key="10">
    <source>
        <dbReference type="Pfam" id="PF22904"/>
    </source>
</evidence>
<evidence type="ECO:0000313" key="16">
    <source>
        <dbReference type="RefSeq" id="XP_011500341.1"/>
    </source>
</evidence>
<dbReference type="SUPFAM" id="SSF49452">
    <property type="entry name" value="Starch-binding domain-like"/>
    <property type="match status" value="4"/>
</dbReference>
<feature type="chain" id="PRO_5042576510" evidence="7">
    <location>
        <begin position="28"/>
        <end position="1211"/>
    </location>
</feature>
<dbReference type="InterPro" id="IPR056189">
    <property type="entry name" value="NOMO_3rd"/>
</dbReference>
<dbReference type="Pfam" id="PF22898">
    <property type="entry name" value="NOMO1-like_1st"/>
    <property type="match status" value="1"/>
</dbReference>
<feature type="domain" description="NOMO-like ninth beta-sandwich" evidence="9">
    <location>
        <begin position="751"/>
        <end position="816"/>
    </location>
</feature>
<evidence type="ECO:0000256" key="5">
    <source>
        <dbReference type="ARBA" id="ARBA00022989"/>
    </source>
</evidence>
<keyword evidence="15" id="KW-1185">Reference proteome</keyword>
<dbReference type="GO" id="GO:0005789">
    <property type="term" value="C:endoplasmic reticulum membrane"/>
    <property type="evidence" value="ECO:0007669"/>
    <property type="project" value="UniProtKB-SubCell"/>
</dbReference>
<evidence type="ECO:0000259" key="11">
    <source>
        <dbReference type="Pfam" id="PF23141"/>
    </source>
</evidence>
<evidence type="ECO:0000256" key="1">
    <source>
        <dbReference type="ARBA" id="ARBA00004115"/>
    </source>
</evidence>
<evidence type="ECO:0000256" key="2">
    <source>
        <dbReference type="ARBA" id="ARBA00022692"/>
    </source>
</evidence>
<dbReference type="KEGG" id="csol:105364168"/>
<reference evidence="16" key="1">
    <citation type="submission" date="2025-08" db="UniProtKB">
        <authorList>
            <consortium name="RefSeq"/>
        </authorList>
    </citation>
    <scope>IDENTIFICATION</scope>
</reference>
<dbReference type="PANTHER" id="PTHR23303">
    <property type="entry name" value="CARBOXYPEPTIDASE REGULATORY REGION-CONTAINING"/>
    <property type="match status" value="1"/>
</dbReference>
<dbReference type="InterPro" id="IPR051417">
    <property type="entry name" value="SDr/BOS_complex"/>
</dbReference>
<accession>A0AAJ7DXT8</accession>
<feature type="domain" description="NOMO second beta-sandwich" evidence="10">
    <location>
        <begin position="121"/>
        <end position="213"/>
    </location>
</feature>
<dbReference type="Pfam" id="PF23193">
    <property type="entry name" value="NOMO_3rd"/>
    <property type="match status" value="1"/>
</dbReference>
<keyword evidence="3 7" id="KW-0732">Signal</keyword>
<dbReference type="Pfam" id="PF23141">
    <property type="entry name" value="Ig_NOMO"/>
    <property type="match status" value="1"/>
</dbReference>
<dbReference type="Gene3D" id="2.60.40.1120">
    <property type="entry name" value="Carboxypeptidase-like, regulatory domain"/>
    <property type="match status" value="1"/>
</dbReference>
<keyword evidence="4" id="KW-0256">Endoplasmic reticulum</keyword>
<gene>
    <name evidence="16" type="primary">LOC105364168</name>
</gene>
<evidence type="ECO:0000259" key="12">
    <source>
        <dbReference type="Pfam" id="PF23192"/>
    </source>
</evidence>
<evidence type="ECO:0000313" key="15">
    <source>
        <dbReference type="Proteomes" id="UP000695007"/>
    </source>
</evidence>
<evidence type="ECO:0000259" key="9">
    <source>
        <dbReference type="Pfam" id="PF22902"/>
    </source>
</evidence>
<protein>
    <submittedName>
        <fullName evidence="16">Nodal modulator 3</fullName>
    </submittedName>
</protein>
<feature type="domain" description="NOMO C-terminal transthyretin-like" evidence="12">
    <location>
        <begin position="1015"/>
        <end position="1117"/>
    </location>
</feature>
<dbReference type="InterPro" id="IPR056319">
    <property type="entry name" value="NOMO_7th"/>
</dbReference>
<evidence type="ECO:0000256" key="7">
    <source>
        <dbReference type="SAM" id="SignalP"/>
    </source>
</evidence>
<dbReference type="InterPro" id="IPR055075">
    <property type="entry name" value="NOMO-like_N"/>
</dbReference>
<dbReference type="GeneID" id="105364168"/>
<dbReference type="GO" id="GO:0030246">
    <property type="term" value="F:carbohydrate binding"/>
    <property type="evidence" value="ECO:0007669"/>
    <property type="project" value="InterPro"/>
</dbReference>
<dbReference type="AlphaFoldDB" id="A0AAJ7DXT8"/>
<feature type="domain" description="NOMO third transthyretin-like" evidence="13">
    <location>
        <begin position="249"/>
        <end position="319"/>
    </location>
</feature>
<keyword evidence="5" id="KW-1133">Transmembrane helix</keyword>
<dbReference type="Pfam" id="PF22904">
    <property type="entry name" value="NOMO1-like_2nd"/>
    <property type="match status" value="1"/>
</dbReference>
<comment type="subcellular location">
    <subcellularLocation>
        <location evidence="1">Endoplasmic reticulum membrane</location>
        <topology evidence="1">Single-pass type I membrane protein</topology>
    </subcellularLocation>
</comment>
<dbReference type="Pfam" id="PF23194">
    <property type="entry name" value="NOMO_5th"/>
    <property type="match status" value="1"/>
</dbReference>
<keyword evidence="2" id="KW-0812">Transmembrane</keyword>
<evidence type="ECO:0000256" key="3">
    <source>
        <dbReference type="ARBA" id="ARBA00022729"/>
    </source>
</evidence>
<feature type="domain" description="NOMO fifth transthyretin-like" evidence="14">
    <location>
        <begin position="403"/>
        <end position="488"/>
    </location>
</feature>
<sequence length="1211" mass="135065">MSFFTSLLFSKLGLVLIVFLLVQRCRTDEILGCGGFMKSHADIDFSQITVKLYTKSGSLKDQTECAPNTGYYFLPVYDKGEYLLKLEPPRGWSFEPTKVILNIDGSNSDLCSQGKDINFIFKGFGITGKVITAASSKTIQYPKGISILLYDKSNKTLLASTVTLEGGTFSFTPVQPGKYVLVASHPTWLMDKHSTTVTVREGNTELKDGELSVFGFDVSGRVTTIDGEPVGRVSFLLFGNGRGKNCATSSVEGFDSKKKPLCHVTSDETGRFLFPALSPGDYILIPYYAGSRTKFDVKPSELPFTVNQDSLILSQEFKVTGFTISGKVMASINPLIPLAGAKVYLSNKQIAITDNNGAYKTDNVKAKQYMLHAEANDMQFEEKLIKISPSNPELPVITPIAYKVFGKVSSTTKENIENRKILIKNMSSNNRQEVEIDSNTGEWTVYLPPAKYQLNVIVNDEEKTKGLQFFPLQRVIDLVFAPLKDVNFLQLKATLKGAIICLPNKDSIDECTQTQITLKMVDGIVETKTVKAKAGEYIFEDVLPGQYEVIVDTDIFCWDKSSHQIVIASEKPVNEPVFWQTGFSVTFISSHDTKLAYSVPNQPNKKMYFQLVKGSTRHCIPVSGKYDFHPKGCHKYSKSVYTWNTNERTPIILSSTEHLQKGIILSPIAIDGVSVRIEAESEAQIPIVLSDLKPIREGQLYKYIFSFNAISGEKYVISPSSEVLLFDPSSLKITGPDDCENDITIFRAEQGKIISGFIHPLLEGVAIKIFGNDKEVPIHTLVTQQDGTFKVGPLDGRIDYSITAEKEGFILTRDHKLQDYKFLARKLAEINVKVIDASESIPLQGVLLSLSGGGGGPNSYRKNIMTGEEGTQIFNSLSPGDYYLRPTMKEYRFESSSKMIRVEEGKTVSVTFIGRRVAFSAYGVVTCLNGEPEAGLLVEARGQNDCADLQEEATTKDDGTWRIRGLEPKCIYAIRLKLNEQNSNSRNLRAIPSSIAVQATQDIHDIKLMALQPVSRTDVSIRIISNQLENYRTLKVKLCREDIPDSPIHIAKIESQYFGKMNNAGFLLHFPPLQADGKKYFIQLESSLSKLTHEYKIFPVYFEANSSFKFVDLRFDAVRKHEQGDANQITFVPLPLIILVTIAFFHREALCGWLNTTIEKWYKRPSSSLNRNSQGVPNLLAATDSRADDIIVEQIKNINSKSSKKLKPRKT</sequence>
<evidence type="ECO:0000259" key="8">
    <source>
        <dbReference type="Pfam" id="PF22898"/>
    </source>
</evidence>